<dbReference type="OrthoDB" id="21772at2"/>
<dbReference type="HOGENOM" id="CLU_1873435_0_0_0"/>
<dbReference type="KEGG" id="pcu:PC_RS03740"/>
<accession>Q6MD48</accession>
<reference evidence="1 2" key="1">
    <citation type="journal article" date="2004" name="Science">
        <title>Illuminating the evolutionary history of chlamydiae.</title>
        <authorList>
            <person name="Horn M."/>
            <person name="Collingro A."/>
            <person name="Schmitz-Esser S."/>
            <person name="Beier C.L."/>
            <person name="Purkhold U."/>
            <person name="Fartmann B."/>
            <person name="Brandt P."/>
            <person name="Nyakatura G.J."/>
            <person name="Droege M."/>
            <person name="Frishman D."/>
            <person name="Rattei T."/>
            <person name="Mewes H."/>
            <person name="Wagner M."/>
        </authorList>
    </citation>
    <scope>NUCLEOTIDE SEQUENCE [LARGE SCALE GENOMIC DNA]</scope>
    <source>
        <strain evidence="1 2">UWE25</strain>
    </source>
</reference>
<gene>
    <name evidence="1" type="ORF">PC_RS03740</name>
</gene>
<dbReference type="Proteomes" id="UP000000529">
    <property type="component" value="Chromosome"/>
</dbReference>
<proteinExistence type="predicted"/>
<sequence length="136" mass="16087">MNRYRHVFFLIGCFLFLTSCGPKSLEDYKEEGKGITRSLIQELREIRNRDQLLASTSLLQKRFDQLVFVMIGAREFQYKYPNMESHELTLADHELSDKLRIELNRIYHIEGAKQIIEKCQEMALNRLDACEKKLSK</sequence>
<dbReference type="PROSITE" id="PS51257">
    <property type="entry name" value="PROKAR_LIPOPROTEIN"/>
    <property type="match status" value="1"/>
</dbReference>
<name>Q6MD48_PARUW</name>
<organism evidence="1 2">
    <name type="scientific">Protochlamydia amoebophila (strain UWE25)</name>
    <dbReference type="NCBI Taxonomy" id="264201"/>
    <lineage>
        <taxon>Bacteria</taxon>
        <taxon>Pseudomonadati</taxon>
        <taxon>Chlamydiota</taxon>
        <taxon>Chlamydiia</taxon>
        <taxon>Parachlamydiales</taxon>
        <taxon>Parachlamydiaceae</taxon>
        <taxon>Candidatus Protochlamydia</taxon>
    </lineage>
</organism>
<keyword evidence="2" id="KW-1185">Reference proteome</keyword>
<dbReference type="AlphaFoldDB" id="Q6MD48"/>
<evidence type="ECO:0000313" key="2">
    <source>
        <dbReference type="Proteomes" id="UP000000529"/>
    </source>
</evidence>
<protein>
    <recommendedName>
        <fullName evidence="3">DUF4296 domain-containing protein</fullName>
    </recommendedName>
</protein>
<dbReference type="eggNOG" id="ENOG5033PA0">
    <property type="taxonomic scope" value="Bacteria"/>
</dbReference>
<dbReference type="EMBL" id="BX908798">
    <property type="protein sequence ID" value="CAF23501.1"/>
    <property type="molecule type" value="Genomic_DNA"/>
</dbReference>
<evidence type="ECO:0000313" key="1">
    <source>
        <dbReference type="EMBL" id="CAF23501.1"/>
    </source>
</evidence>
<dbReference type="RefSeq" id="WP_011175327.1">
    <property type="nucleotide sequence ID" value="NC_005861.2"/>
</dbReference>
<evidence type="ECO:0008006" key="3">
    <source>
        <dbReference type="Google" id="ProtNLM"/>
    </source>
</evidence>